<dbReference type="GO" id="GO:0010181">
    <property type="term" value="F:FMN binding"/>
    <property type="evidence" value="ECO:0007669"/>
    <property type="project" value="InterPro"/>
</dbReference>
<dbReference type="GO" id="GO:0009055">
    <property type="term" value="F:electron transfer activity"/>
    <property type="evidence" value="ECO:0007669"/>
    <property type="project" value="InterPro"/>
</dbReference>
<dbReference type="SMART" id="SM00900">
    <property type="entry name" value="FMN_bind"/>
    <property type="match status" value="1"/>
</dbReference>
<evidence type="ECO:0000256" key="6">
    <source>
        <dbReference type="HAMAP-Rule" id="MF_00479"/>
    </source>
</evidence>
<dbReference type="NCBIfam" id="TIGR01947">
    <property type="entry name" value="rnfG"/>
    <property type="match status" value="1"/>
</dbReference>
<evidence type="ECO:0000256" key="2">
    <source>
        <dbReference type="ARBA" id="ARBA00022553"/>
    </source>
</evidence>
<dbReference type="AlphaFoldDB" id="A0A7Z7AYC6"/>
<keyword evidence="2 6" id="KW-0597">Phosphoprotein</keyword>
<comment type="caution">
    <text evidence="9">The sequence shown here is derived from an EMBL/GenBank/DDBJ whole genome shotgun (WGS) entry which is preliminary data.</text>
</comment>
<keyword evidence="4 6" id="KW-0288">FMN</keyword>
<comment type="similarity">
    <text evidence="6">Belongs to the RnfG family.</text>
</comment>
<dbReference type="GO" id="GO:0022900">
    <property type="term" value="P:electron transport chain"/>
    <property type="evidence" value="ECO:0007669"/>
    <property type="project" value="UniProtKB-UniRule"/>
</dbReference>
<evidence type="ECO:0000256" key="4">
    <source>
        <dbReference type="ARBA" id="ARBA00022643"/>
    </source>
</evidence>
<proteinExistence type="inferred from homology"/>
<name>A0A7Z7AYC6_9EURY</name>
<evidence type="ECO:0000256" key="1">
    <source>
        <dbReference type="ARBA" id="ARBA00022448"/>
    </source>
</evidence>
<evidence type="ECO:0000256" key="3">
    <source>
        <dbReference type="ARBA" id="ARBA00022630"/>
    </source>
</evidence>
<evidence type="ECO:0000259" key="8">
    <source>
        <dbReference type="SMART" id="SM00900"/>
    </source>
</evidence>
<reference evidence="9 10" key="1">
    <citation type="submission" date="2016-10" db="EMBL/GenBank/DDBJ databases">
        <authorList>
            <person name="Varghese N."/>
            <person name="Submissions S."/>
        </authorList>
    </citation>
    <scope>NUCLEOTIDE SEQUENCE [LARGE SCALE GENOMIC DNA]</scope>
    <source>
        <strain evidence="9 10">PL 12/M</strain>
    </source>
</reference>
<feature type="transmembrane region" description="Helical" evidence="7">
    <location>
        <begin position="12"/>
        <end position="33"/>
    </location>
</feature>
<accession>A0A7Z7AYC6</accession>
<keyword evidence="1 6" id="KW-0813">Transport</keyword>
<keyword evidence="6 7" id="KW-1133">Transmembrane helix</keyword>
<dbReference type="InterPro" id="IPR010209">
    <property type="entry name" value="Ion_transpt_RnfG/RsxG"/>
</dbReference>
<dbReference type="Proteomes" id="UP000199259">
    <property type="component" value="Unassembled WGS sequence"/>
</dbReference>
<comment type="subunit">
    <text evidence="6">The Rnf complex is probably composed of eight subunits, including RnfA, RnfB, RnfC, RnfD, RnfE and RnfG.</text>
</comment>
<evidence type="ECO:0000313" key="10">
    <source>
        <dbReference type="Proteomes" id="UP000199259"/>
    </source>
</evidence>
<comment type="subcellular location">
    <subcellularLocation>
        <location evidence="6">Cell membrane</location>
        <topology evidence="6">Single-pass membrane protein</topology>
    </subcellularLocation>
</comment>
<dbReference type="PANTHER" id="PTHR36118">
    <property type="entry name" value="ION-TRANSLOCATING OXIDOREDUCTASE COMPLEX SUBUNIT G"/>
    <property type="match status" value="1"/>
</dbReference>
<dbReference type="NCBIfam" id="NF041840">
    <property type="entry name" value="rnfG_Methano"/>
    <property type="match status" value="1"/>
</dbReference>
<keyword evidence="6 7" id="KW-0472">Membrane</keyword>
<dbReference type="PIRSF" id="PIRSF006091">
    <property type="entry name" value="E_trnsport_RnfG"/>
    <property type="match status" value="1"/>
</dbReference>
<keyword evidence="5 6" id="KW-0249">Electron transport</keyword>
<comment type="cofactor">
    <cofactor evidence="6">
        <name>FMN</name>
        <dbReference type="ChEBI" id="CHEBI:58210"/>
    </cofactor>
</comment>
<keyword evidence="6 7" id="KW-0812">Transmembrane</keyword>
<dbReference type="Pfam" id="PF04205">
    <property type="entry name" value="FMN_bind"/>
    <property type="match status" value="1"/>
</dbReference>
<keyword evidence="3 6" id="KW-0285">Flavoprotein</keyword>
<dbReference type="HAMAP" id="MF_00479">
    <property type="entry name" value="RsxG_RnfG"/>
    <property type="match status" value="1"/>
</dbReference>
<comment type="function">
    <text evidence="6">Part of a membrane-bound complex that couples electron transfer with translocation of ions across the membrane.</text>
</comment>
<dbReference type="InterPro" id="IPR049687">
    <property type="entry name" value="Ion_transpt_RnfG_Methano"/>
</dbReference>
<keyword evidence="6" id="KW-1278">Translocase</keyword>
<keyword evidence="10" id="KW-1185">Reference proteome</keyword>
<feature type="modified residue" description="FMN phosphoryl threonine" evidence="6">
    <location>
        <position position="169"/>
    </location>
</feature>
<gene>
    <name evidence="6" type="primary">rnfG</name>
    <name evidence="9" type="ORF">SAMN04488589_1103</name>
</gene>
<dbReference type="EMBL" id="FNCA01000003">
    <property type="protein sequence ID" value="SDF68021.1"/>
    <property type="molecule type" value="Genomic_DNA"/>
</dbReference>
<keyword evidence="6" id="KW-1003">Cell membrane</keyword>
<dbReference type="OrthoDB" id="125674at2157"/>
<dbReference type="InterPro" id="IPR007329">
    <property type="entry name" value="FMN-bd"/>
</dbReference>
<dbReference type="PANTHER" id="PTHR36118:SF1">
    <property type="entry name" value="ION-TRANSLOCATING OXIDOREDUCTASE COMPLEX SUBUNIT G"/>
    <property type="match status" value="1"/>
</dbReference>
<evidence type="ECO:0000313" key="9">
    <source>
        <dbReference type="EMBL" id="SDF68021.1"/>
    </source>
</evidence>
<evidence type="ECO:0000256" key="7">
    <source>
        <dbReference type="SAM" id="Phobius"/>
    </source>
</evidence>
<protein>
    <recommendedName>
        <fullName evidence="6">Ion-translocating oxidoreductase complex subunit G</fullName>
        <ecNumber evidence="6">7.-.-.-</ecNumber>
    </recommendedName>
    <alternativeName>
        <fullName evidence="6">Rnf electron transport complex subunit G</fullName>
    </alternativeName>
</protein>
<sequence>MSESESNKDTMMVIAKIVIISVVAALLLGITYVPTSEQLKVNEANAKTEILAKLIPGDVTFEAVEGTAVDAEGNPEILYYRATDASGNIVGYAFFKEQAGAQGPIVVAGAVDPTFTTLLGMSVLSNEETPGLGAKIVQPEFQNQFLNLPMASLALSKSGGSIDAITGATISSTAVVDALNIKIDEIKQAEE</sequence>
<feature type="domain" description="FMN-binding" evidence="8">
    <location>
        <begin position="100"/>
        <end position="186"/>
    </location>
</feature>
<organism evidence="9 10">
    <name type="scientific">Methanolobus vulcani</name>
    <dbReference type="NCBI Taxonomy" id="38026"/>
    <lineage>
        <taxon>Archaea</taxon>
        <taxon>Methanobacteriati</taxon>
        <taxon>Methanobacteriota</taxon>
        <taxon>Stenosarchaea group</taxon>
        <taxon>Methanomicrobia</taxon>
        <taxon>Methanosarcinales</taxon>
        <taxon>Methanosarcinaceae</taxon>
        <taxon>Methanolobus</taxon>
    </lineage>
</organism>
<dbReference type="RefSeq" id="WP_091709416.1">
    <property type="nucleotide sequence ID" value="NZ_FNCA01000003.1"/>
</dbReference>
<dbReference type="EC" id="7.-.-.-" evidence="6"/>
<evidence type="ECO:0000256" key="5">
    <source>
        <dbReference type="ARBA" id="ARBA00022982"/>
    </source>
</evidence>
<dbReference type="GO" id="GO:0005886">
    <property type="term" value="C:plasma membrane"/>
    <property type="evidence" value="ECO:0007669"/>
    <property type="project" value="UniProtKB-SubCell"/>
</dbReference>